<protein>
    <submittedName>
        <fullName evidence="3">Nodule Cysteine-Rich (NCR) secreted peptide</fullName>
    </submittedName>
</protein>
<keyword evidence="2" id="KW-1185">Reference proteome</keyword>
<reference evidence="3" key="1">
    <citation type="submission" date="2016-11" db="UniProtKB">
        <authorList>
            <consortium name="WormBaseParasite"/>
        </authorList>
    </citation>
    <scope>IDENTIFICATION</scope>
</reference>
<dbReference type="Proteomes" id="UP000095283">
    <property type="component" value="Unplaced"/>
</dbReference>
<dbReference type="AlphaFoldDB" id="A0A1I7XHY9"/>
<evidence type="ECO:0000313" key="3">
    <source>
        <dbReference type="WBParaSite" id="Hba_17364"/>
    </source>
</evidence>
<evidence type="ECO:0000256" key="1">
    <source>
        <dbReference type="SAM" id="SignalP"/>
    </source>
</evidence>
<feature type="chain" id="PRO_5009311237" evidence="1">
    <location>
        <begin position="18"/>
        <end position="59"/>
    </location>
</feature>
<name>A0A1I7XHY9_HETBA</name>
<evidence type="ECO:0000313" key="2">
    <source>
        <dbReference type="Proteomes" id="UP000095283"/>
    </source>
</evidence>
<accession>A0A1I7XHY9</accession>
<keyword evidence="1" id="KW-0732">Signal</keyword>
<proteinExistence type="predicted"/>
<dbReference type="WBParaSite" id="Hba_17364">
    <property type="protein sequence ID" value="Hba_17364"/>
    <property type="gene ID" value="Hba_17364"/>
</dbReference>
<feature type="signal peptide" evidence="1">
    <location>
        <begin position="1"/>
        <end position="17"/>
    </location>
</feature>
<organism evidence="2 3">
    <name type="scientific">Heterorhabditis bacteriophora</name>
    <name type="common">Entomopathogenic nematode worm</name>
    <dbReference type="NCBI Taxonomy" id="37862"/>
    <lineage>
        <taxon>Eukaryota</taxon>
        <taxon>Metazoa</taxon>
        <taxon>Ecdysozoa</taxon>
        <taxon>Nematoda</taxon>
        <taxon>Chromadorea</taxon>
        <taxon>Rhabditida</taxon>
        <taxon>Rhabditina</taxon>
        <taxon>Rhabditomorpha</taxon>
        <taxon>Strongyloidea</taxon>
        <taxon>Heterorhabditidae</taxon>
        <taxon>Heterorhabditis</taxon>
    </lineage>
</organism>
<sequence>MSVAFVLFMSLSILIESAKHCYSGSKDNYKSQPCDTGVDGMYVCQKFTCEGGKCEYNIK</sequence>